<sequence>MNHAEEAGLDPFLQLGGCELRPTAGPRKQSLMAGRLLLYAGNNGGQVGRLLLFTVDIDSSVPCHSALWELSAVAKPKMDPREGRGGQAEPENRKPAAETALTLAAQPRKSSLRSPAYHEGPPGRPGLSLSRVHSLAAVEPGRGSASPGKALRRVSQ</sequence>
<dbReference type="Proteomes" id="UP001152622">
    <property type="component" value="Chromosome 4"/>
</dbReference>
<comment type="caution">
    <text evidence="2">The sequence shown here is derived from an EMBL/GenBank/DDBJ whole genome shotgun (WGS) entry which is preliminary data.</text>
</comment>
<feature type="region of interest" description="Disordered" evidence="1">
    <location>
        <begin position="74"/>
        <end position="132"/>
    </location>
</feature>
<keyword evidence="3" id="KW-1185">Reference proteome</keyword>
<organism evidence="2 3">
    <name type="scientific">Synaphobranchus kaupii</name>
    <name type="common">Kaup's arrowtooth eel</name>
    <dbReference type="NCBI Taxonomy" id="118154"/>
    <lineage>
        <taxon>Eukaryota</taxon>
        <taxon>Metazoa</taxon>
        <taxon>Chordata</taxon>
        <taxon>Craniata</taxon>
        <taxon>Vertebrata</taxon>
        <taxon>Euteleostomi</taxon>
        <taxon>Actinopterygii</taxon>
        <taxon>Neopterygii</taxon>
        <taxon>Teleostei</taxon>
        <taxon>Anguilliformes</taxon>
        <taxon>Synaphobranchidae</taxon>
        <taxon>Synaphobranchus</taxon>
    </lineage>
</organism>
<proteinExistence type="predicted"/>
<evidence type="ECO:0000313" key="2">
    <source>
        <dbReference type="EMBL" id="KAJ8364505.1"/>
    </source>
</evidence>
<dbReference type="AlphaFoldDB" id="A0A9Q1J3P8"/>
<protein>
    <submittedName>
        <fullName evidence="2">Uncharacterized protein</fullName>
    </submittedName>
</protein>
<feature type="region of interest" description="Disordered" evidence="1">
    <location>
        <begin position="137"/>
        <end position="156"/>
    </location>
</feature>
<feature type="compositionally biased region" description="Basic and acidic residues" evidence="1">
    <location>
        <begin position="76"/>
        <end position="96"/>
    </location>
</feature>
<evidence type="ECO:0000256" key="1">
    <source>
        <dbReference type="SAM" id="MobiDB-lite"/>
    </source>
</evidence>
<name>A0A9Q1J3P8_SYNKA</name>
<reference evidence="2" key="1">
    <citation type="journal article" date="2023" name="Science">
        <title>Genome structures resolve the early diversification of teleost fishes.</title>
        <authorList>
            <person name="Parey E."/>
            <person name="Louis A."/>
            <person name="Montfort J."/>
            <person name="Bouchez O."/>
            <person name="Roques C."/>
            <person name="Iampietro C."/>
            <person name="Lluch J."/>
            <person name="Castinel A."/>
            <person name="Donnadieu C."/>
            <person name="Desvignes T."/>
            <person name="Floi Bucao C."/>
            <person name="Jouanno E."/>
            <person name="Wen M."/>
            <person name="Mejri S."/>
            <person name="Dirks R."/>
            <person name="Jansen H."/>
            <person name="Henkel C."/>
            <person name="Chen W.J."/>
            <person name="Zahm M."/>
            <person name="Cabau C."/>
            <person name="Klopp C."/>
            <person name="Thompson A.W."/>
            <person name="Robinson-Rechavi M."/>
            <person name="Braasch I."/>
            <person name="Lecointre G."/>
            <person name="Bobe J."/>
            <person name="Postlethwait J.H."/>
            <person name="Berthelot C."/>
            <person name="Roest Crollius H."/>
            <person name="Guiguen Y."/>
        </authorList>
    </citation>
    <scope>NUCLEOTIDE SEQUENCE</scope>
    <source>
        <strain evidence="2">WJC10195</strain>
    </source>
</reference>
<accession>A0A9Q1J3P8</accession>
<dbReference type="EMBL" id="JAINUF010000004">
    <property type="protein sequence ID" value="KAJ8364505.1"/>
    <property type="molecule type" value="Genomic_DNA"/>
</dbReference>
<evidence type="ECO:0000313" key="3">
    <source>
        <dbReference type="Proteomes" id="UP001152622"/>
    </source>
</evidence>
<gene>
    <name evidence="2" type="ORF">SKAU_G00133360</name>
</gene>